<organism evidence="1 2">
    <name type="scientific">Hypsizygus marmoreus</name>
    <name type="common">White beech mushroom</name>
    <name type="synonym">Agaricus marmoreus</name>
    <dbReference type="NCBI Taxonomy" id="39966"/>
    <lineage>
        <taxon>Eukaryota</taxon>
        <taxon>Fungi</taxon>
        <taxon>Dikarya</taxon>
        <taxon>Basidiomycota</taxon>
        <taxon>Agaricomycotina</taxon>
        <taxon>Agaricomycetes</taxon>
        <taxon>Agaricomycetidae</taxon>
        <taxon>Agaricales</taxon>
        <taxon>Tricholomatineae</taxon>
        <taxon>Lyophyllaceae</taxon>
        <taxon>Hypsizygus</taxon>
    </lineage>
</organism>
<gene>
    <name evidence="1" type="ORF">Hypma_000666</name>
</gene>
<comment type="caution">
    <text evidence="1">The sequence shown here is derived from an EMBL/GenBank/DDBJ whole genome shotgun (WGS) entry which is preliminary data.</text>
</comment>
<proteinExistence type="predicted"/>
<sequence>MHPKNFAVGNEVVIAEGQEAELYDAKKMQKRSFFYCQFGLCLPSSPPNQINHSVSSRQLSTGRSSLNPIYLFHPLNGHSEERSLVGSRENLSLDRKGTMKDRDPNSRLVVNPGGNHVLVEVQQTMRQERLHLSKSYFLHDTQLKPLATQKSTATGGFSFGGSSPPSNRILGCLMCLLGHGEKYPSQIQPFWSIQRLSLRLWIWPSGPAWDRPPNSQTPQCSHFVSYYIRWMRSPGLL</sequence>
<dbReference type="EMBL" id="LUEZ02000106">
    <property type="protein sequence ID" value="RDB18264.1"/>
    <property type="molecule type" value="Genomic_DNA"/>
</dbReference>
<evidence type="ECO:0000313" key="1">
    <source>
        <dbReference type="EMBL" id="RDB18264.1"/>
    </source>
</evidence>
<dbReference type="AlphaFoldDB" id="A0A369JFR7"/>
<dbReference type="InParanoid" id="A0A369JFR7"/>
<reference evidence="1" key="1">
    <citation type="submission" date="2018-04" db="EMBL/GenBank/DDBJ databases">
        <title>Whole genome sequencing of Hypsizygus marmoreus.</title>
        <authorList>
            <person name="Choi I.-G."/>
            <person name="Min B."/>
            <person name="Kim J.-G."/>
            <person name="Kim S."/>
            <person name="Oh Y.-L."/>
            <person name="Kong W.-S."/>
            <person name="Park H."/>
            <person name="Jeong J."/>
            <person name="Song E.-S."/>
        </authorList>
    </citation>
    <scope>NUCLEOTIDE SEQUENCE [LARGE SCALE GENOMIC DNA]</scope>
    <source>
        <strain evidence="1">51987-8</strain>
    </source>
</reference>
<protein>
    <submittedName>
        <fullName evidence="1">Uncharacterized protein</fullName>
    </submittedName>
</protein>
<keyword evidence="2" id="KW-1185">Reference proteome</keyword>
<evidence type="ECO:0000313" key="2">
    <source>
        <dbReference type="Proteomes" id="UP000076154"/>
    </source>
</evidence>
<dbReference type="Proteomes" id="UP000076154">
    <property type="component" value="Unassembled WGS sequence"/>
</dbReference>
<name>A0A369JFR7_HYPMA</name>
<accession>A0A369JFR7</accession>